<sequence length="102" mass="11303">MRCNMTRETAGGRAPVCGHANEGQTVNLGAKPKHLLLRDYGNTWFMFFEKGDTETLQMYGNMTSTITRTDTGFTVEKVSSDYQNKDGSGNKTLCGLAYVAFF</sequence>
<protein>
    <submittedName>
        <fullName evidence="1">Uncharacterized protein</fullName>
    </submittedName>
</protein>
<proteinExistence type="predicted"/>
<evidence type="ECO:0000313" key="2">
    <source>
        <dbReference type="Proteomes" id="UP001652397"/>
    </source>
</evidence>
<dbReference type="Proteomes" id="UP001652397">
    <property type="component" value="Unassembled WGS sequence"/>
</dbReference>
<comment type="caution">
    <text evidence="1">The sequence shown here is derived from an EMBL/GenBank/DDBJ whole genome shotgun (WGS) entry which is preliminary data.</text>
</comment>
<name>A0ABT2U305_9FIRM</name>
<dbReference type="RefSeq" id="WP_147573944.1">
    <property type="nucleotide sequence ID" value="NZ_JAOQJE010000004.1"/>
</dbReference>
<dbReference type="EMBL" id="JAOQJE010000004">
    <property type="protein sequence ID" value="MCU6788616.1"/>
    <property type="molecule type" value="Genomic_DNA"/>
</dbReference>
<evidence type="ECO:0000313" key="1">
    <source>
        <dbReference type="EMBL" id="MCU6788616.1"/>
    </source>
</evidence>
<accession>A0ABT2U305</accession>
<keyword evidence="2" id="KW-1185">Reference proteome</keyword>
<reference evidence="1 2" key="1">
    <citation type="journal article" date="2021" name="ISME Commun">
        <title>Automated analysis of genomic sequences facilitates high-throughput and comprehensive description of bacteria.</title>
        <authorList>
            <person name="Hitch T.C.A."/>
        </authorList>
    </citation>
    <scope>NUCLEOTIDE SEQUENCE [LARGE SCALE GENOMIC DNA]</scope>
    <source>
        <strain evidence="1 2">Sanger_34</strain>
    </source>
</reference>
<organism evidence="1 2">
    <name type="scientific">Agathobaculum ammoniilyticum</name>
    <dbReference type="NCBI Taxonomy" id="2981778"/>
    <lineage>
        <taxon>Bacteria</taxon>
        <taxon>Bacillati</taxon>
        <taxon>Bacillota</taxon>
        <taxon>Clostridia</taxon>
        <taxon>Eubacteriales</taxon>
        <taxon>Butyricicoccaceae</taxon>
        <taxon>Agathobaculum</taxon>
    </lineage>
</organism>
<gene>
    <name evidence="1" type="ORF">OCV66_05855</name>
</gene>